<dbReference type="Pfam" id="PF00535">
    <property type="entry name" value="Glycos_transf_2"/>
    <property type="match status" value="1"/>
</dbReference>
<dbReference type="SUPFAM" id="SSF53448">
    <property type="entry name" value="Nucleotide-diphospho-sugar transferases"/>
    <property type="match status" value="1"/>
</dbReference>
<dbReference type="Pfam" id="PF00534">
    <property type="entry name" value="Glycos_transf_1"/>
    <property type="match status" value="1"/>
</dbReference>
<keyword evidence="1" id="KW-0808">Transferase</keyword>
<dbReference type="Gene3D" id="3.40.50.2000">
    <property type="entry name" value="Glycogen Phosphorylase B"/>
    <property type="match status" value="2"/>
</dbReference>
<dbReference type="PANTHER" id="PTHR46401">
    <property type="entry name" value="GLYCOSYLTRANSFERASE WBBK-RELATED"/>
    <property type="match status" value="1"/>
</dbReference>
<gene>
    <name evidence="4" type="ORF">ABIC20_002914</name>
</gene>
<dbReference type="CDD" id="cd00761">
    <property type="entry name" value="Glyco_tranf_GTA_type"/>
    <property type="match status" value="1"/>
</dbReference>
<feature type="domain" description="Glycosyltransferase 2-like" evidence="3">
    <location>
        <begin position="430"/>
        <end position="504"/>
    </location>
</feature>
<protein>
    <submittedName>
        <fullName evidence="4">Glycosyltransferase involved in cell wall biosynthesis</fullName>
    </submittedName>
</protein>
<evidence type="ECO:0000259" key="3">
    <source>
        <dbReference type="Pfam" id="PF00535"/>
    </source>
</evidence>
<keyword evidence="5" id="KW-1185">Reference proteome</keyword>
<dbReference type="CDD" id="cd03809">
    <property type="entry name" value="GT4_MtfB-like"/>
    <property type="match status" value="1"/>
</dbReference>
<reference evidence="4 5" key="1">
    <citation type="submission" date="2024-06" db="EMBL/GenBank/DDBJ databases">
        <title>Genomics of switchgrass bacterial isolates.</title>
        <authorList>
            <person name="Shade A."/>
        </authorList>
    </citation>
    <scope>NUCLEOTIDE SEQUENCE [LARGE SCALE GENOMIC DNA]</scope>
    <source>
        <strain evidence="4 5">PvP084</strain>
    </source>
</reference>
<organism evidence="4 5">
    <name type="scientific">Methylobacterium radiotolerans</name>
    <dbReference type="NCBI Taxonomy" id="31998"/>
    <lineage>
        <taxon>Bacteria</taxon>
        <taxon>Pseudomonadati</taxon>
        <taxon>Pseudomonadota</taxon>
        <taxon>Alphaproteobacteria</taxon>
        <taxon>Hyphomicrobiales</taxon>
        <taxon>Methylobacteriaceae</taxon>
        <taxon>Methylobacterium</taxon>
    </lineage>
</organism>
<dbReference type="PANTHER" id="PTHR46401:SF2">
    <property type="entry name" value="GLYCOSYLTRANSFERASE WBBK-RELATED"/>
    <property type="match status" value="1"/>
</dbReference>
<evidence type="ECO:0000313" key="5">
    <source>
        <dbReference type="Proteomes" id="UP001549119"/>
    </source>
</evidence>
<comment type="caution">
    <text evidence="4">The sequence shown here is derived from an EMBL/GenBank/DDBJ whole genome shotgun (WGS) entry which is preliminary data.</text>
</comment>
<dbReference type="InterPro" id="IPR001173">
    <property type="entry name" value="Glyco_trans_2-like"/>
</dbReference>
<evidence type="ECO:0000259" key="2">
    <source>
        <dbReference type="Pfam" id="PF00534"/>
    </source>
</evidence>
<dbReference type="RefSeq" id="WP_024828735.1">
    <property type="nucleotide sequence ID" value="NZ_CP090579.1"/>
</dbReference>
<accession>A0ABV2NGS1</accession>
<feature type="domain" description="Glycosyl transferase family 1" evidence="2">
    <location>
        <begin position="192"/>
        <end position="340"/>
    </location>
</feature>
<sequence>MTAVGSFGINGRFLTQPMTGVQRYAMNVTRAMSAALAARGESAPLLSVPDAEDPRLAGTPLRTVGPAAGHAWEQFVLPRAWPGRLLNLCNTAPALKTDQVVCIHDANVFNAPESYSASFRTFYRTLQPLLARRAARIATVSTFSAGQIANHLSVRASDIAVLPNGHEHVHAWDPRQAVRAPAGLDRDSDGLERPFVLALGSRARHKNLDLLFKLAPALGELGLDLVVAGGQATIYAAEDLKRGENVRHLGFVTDHDLAYLMERALCLAFPSLTEGFGLPALEAMARGCPVVSTDRASLPEICGSAALLAPPDRPDRWIAQIRALAASPDLRSDLIGRGRDQAALFSWEASAQGYLDLMRGPKVRPAAQTAARDAAPAPPPSIAVAIATLGRPEVVTGTLGRILDRQTLKPAAILISCVTPDDAGEAATWPGVTVVTGRPGLATQRNAALAALPEAIDIVVFFDDDFVPEAGWLEAAAQRFEDEPDIVGLTGDVVADGIKGPGLRFTEVDRMLAALGPVEPAAPIEAFSPYGCNMAFRRSAIGTLRFDERLVLYGWLEDRDFGAALAAKGGRLVKCLEARGVHMGVKGGRISGDRLGYSQIVNPLYMLRKGTMTLSQVFGQITRNVLSNVTRFAAPEPFIDRRGRLRGNLRGAADVLLGRLEPERALQIRRKA</sequence>
<evidence type="ECO:0000313" key="4">
    <source>
        <dbReference type="EMBL" id="MET3865605.1"/>
    </source>
</evidence>
<evidence type="ECO:0000256" key="1">
    <source>
        <dbReference type="ARBA" id="ARBA00022679"/>
    </source>
</evidence>
<dbReference type="SUPFAM" id="SSF53756">
    <property type="entry name" value="UDP-Glycosyltransferase/glycogen phosphorylase"/>
    <property type="match status" value="1"/>
</dbReference>
<dbReference type="InterPro" id="IPR001296">
    <property type="entry name" value="Glyco_trans_1"/>
</dbReference>
<dbReference type="EMBL" id="JBEPNW010000002">
    <property type="protein sequence ID" value="MET3865605.1"/>
    <property type="molecule type" value="Genomic_DNA"/>
</dbReference>
<dbReference type="Proteomes" id="UP001549119">
    <property type="component" value="Unassembled WGS sequence"/>
</dbReference>
<name>A0ABV2NGS1_9HYPH</name>
<dbReference type="Gene3D" id="3.90.550.10">
    <property type="entry name" value="Spore Coat Polysaccharide Biosynthesis Protein SpsA, Chain A"/>
    <property type="match status" value="1"/>
</dbReference>
<dbReference type="InterPro" id="IPR029044">
    <property type="entry name" value="Nucleotide-diphossugar_trans"/>
</dbReference>
<proteinExistence type="predicted"/>